<organism evidence="3 4">
    <name type="scientific">Marinicauda algicola</name>
    <dbReference type="NCBI Taxonomy" id="2029849"/>
    <lineage>
        <taxon>Bacteria</taxon>
        <taxon>Pseudomonadati</taxon>
        <taxon>Pseudomonadota</taxon>
        <taxon>Alphaproteobacteria</taxon>
        <taxon>Maricaulales</taxon>
        <taxon>Maricaulaceae</taxon>
        <taxon>Marinicauda</taxon>
    </lineage>
</organism>
<comment type="caution">
    <text evidence="3">The sequence shown here is derived from an EMBL/GenBank/DDBJ whole genome shotgun (WGS) entry which is preliminary data.</text>
</comment>
<evidence type="ECO:0000313" key="3">
    <source>
        <dbReference type="EMBL" id="TGY90380.1"/>
    </source>
</evidence>
<proteinExistence type="predicted"/>
<feature type="signal peptide" evidence="2">
    <location>
        <begin position="1"/>
        <end position="18"/>
    </location>
</feature>
<evidence type="ECO:0000256" key="2">
    <source>
        <dbReference type="SAM" id="SignalP"/>
    </source>
</evidence>
<dbReference type="EMBL" id="SRXW01000001">
    <property type="protein sequence ID" value="TGY90380.1"/>
    <property type="molecule type" value="Genomic_DNA"/>
</dbReference>
<name>A0A4S2H409_9PROT</name>
<reference evidence="3 4" key="1">
    <citation type="journal article" date="2017" name="Int. J. Syst. Evol. Microbiol.">
        <title>Marinicauda algicola sp. nov., isolated from a marine red alga Rhodosorus marinus.</title>
        <authorList>
            <person name="Jeong S.E."/>
            <person name="Jeon S.H."/>
            <person name="Chun B.H."/>
            <person name="Kim D.W."/>
            <person name="Jeon C.O."/>
        </authorList>
    </citation>
    <scope>NUCLEOTIDE SEQUENCE [LARGE SCALE GENOMIC DNA]</scope>
    <source>
        <strain evidence="3 4">JCM 31718</strain>
    </source>
</reference>
<protein>
    <submittedName>
        <fullName evidence="3">Uncharacterized protein</fullName>
    </submittedName>
</protein>
<dbReference type="PROSITE" id="PS51257">
    <property type="entry name" value="PROKAR_LIPOPROTEIN"/>
    <property type="match status" value="1"/>
</dbReference>
<dbReference type="OrthoDB" id="7618985at2"/>
<feature type="region of interest" description="Disordered" evidence="1">
    <location>
        <begin position="25"/>
        <end position="52"/>
    </location>
</feature>
<dbReference type="AlphaFoldDB" id="A0A4S2H409"/>
<evidence type="ECO:0000256" key="1">
    <source>
        <dbReference type="SAM" id="MobiDB-lite"/>
    </source>
</evidence>
<dbReference type="RefSeq" id="WP_135994879.1">
    <property type="nucleotide sequence ID" value="NZ_CP071057.1"/>
</dbReference>
<feature type="chain" id="PRO_5020862948" evidence="2">
    <location>
        <begin position="19"/>
        <end position="192"/>
    </location>
</feature>
<keyword evidence="4" id="KW-1185">Reference proteome</keyword>
<accession>A0A4S2H409</accession>
<keyword evidence="2" id="KW-0732">Signal</keyword>
<dbReference type="Proteomes" id="UP000308054">
    <property type="component" value="Unassembled WGS sequence"/>
</dbReference>
<sequence length="192" mass="20168">MKRLAMVIGAAMWLGACAGGLPGKPPGMTADEAEAARSGQAPPVSGVTGEGLEALPPQTLTSGECGLFFWTSAAPHRFVLFENESRQSAKILHEGRMHTIGVVPQRADFVTGDAFSRVYLDRQSNLVFTLTGEVGEEGRAGVLIERALLKVRELDGTEIVVPVLGLRSCRTGMPVTPGSADARGSRAVRPGG</sequence>
<evidence type="ECO:0000313" key="4">
    <source>
        <dbReference type="Proteomes" id="UP000308054"/>
    </source>
</evidence>
<gene>
    <name evidence="3" type="ORF">E5163_04465</name>
</gene>